<feature type="transmembrane region" description="Helical" evidence="11">
    <location>
        <begin position="162"/>
        <end position="187"/>
    </location>
</feature>
<evidence type="ECO:0000256" key="11">
    <source>
        <dbReference type="SAM" id="Phobius"/>
    </source>
</evidence>
<evidence type="ECO:0000259" key="12">
    <source>
        <dbReference type="PROSITE" id="PS51371"/>
    </source>
</evidence>
<dbReference type="PRINTS" id="PR00762">
    <property type="entry name" value="CLCHANNEL"/>
</dbReference>
<dbReference type="GO" id="GO:0005254">
    <property type="term" value="F:chloride channel activity"/>
    <property type="evidence" value="ECO:0007669"/>
    <property type="project" value="UniProtKB-KW"/>
</dbReference>
<dbReference type="Pfam" id="PF00571">
    <property type="entry name" value="CBS"/>
    <property type="match status" value="2"/>
</dbReference>
<dbReference type="PANTHER" id="PTHR43427:SF6">
    <property type="entry name" value="CHLORIDE CHANNEL PROTEIN CLC-E"/>
    <property type="match status" value="1"/>
</dbReference>
<keyword evidence="9" id="KW-0407">Ion channel</keyword>
<dbReference type="Pfam" id="PF00654">
    <property type="entry name" value="Voltage_CLC"/>
    <property type="match status" value="1"/>
</dbReference>
<keyword evidence="5" id="KW-0406">Ion transport</keyword>
<evidence type="ECO:0000256" key="6">
    <source>
        <dbReference type="ARBA" id="ARBA00023136"/>
    </source>
</evidence>
<accession>A0A1J5TIJ0</accession>
<dbReference type="PROSITE" id="PS51371">
    <property type="entry name" value="CBS"/>
    <property type="match status" value="2"/>
</dbReference>
<evidence type="ECO:0000313" key="13">
    <source>
        <dbReference type="EMBL" id="OIR20809.1"/>
    </source>
</evidence>
<gene>
    <name evidence="13" type="ORF">BEU01_00845</name>
</gene>
<organism evidence="13 14">
    <name type="scientific">Marine Group III euryarchaeote CG-Epi4</name>
    <dbReference type="NCBI Taxonomy" id="1888998"/>
    <lineage>
        <taxon>Archaea</taxon>
        <taxon>Methanobacteriati</taxon>
        <taxon>Thermoplasmatota</taxon>
        <taxon>Thermoplasmata</taxon>
        <taxon>Candidatus Thermoprofundales</taxon>
    </lineage>
</organism>
<keyword evidence="10" id="KW-0129">CBS domain</keyword>
<dbReference type="SMART" id="SM00116">
    <property type="entry name" value="CBS"/>
    <property type="match status" value="2"/>
</dbReference>
<reference evidence="13 14" key="1">
    <citation type="submission" date="2016-08" db="EMBL/GenBank/DDBJ databases">
        <title>New Insights into Marine Group III Euryarchaeota, from dark to light.</title>
        <authorList>
            <person name="Haro-Moreno J.M."/>
            <person name="Rodriguez-Valera F."/>
            <person name="Lopez-Garcia P."/>
            <person name="Moreira D."/>
            <person name="Martin-Cuadrado A.B."/>
        </authorList>
    </citation>
    <scope>NUCLEOTIDE SEQUENCE [LARGE SCALE GENOMIC DNA]</scope>
    <source>
        <strain evidence="13">CG-Epi4</strain>
    </source>
</reference>
<protein>
    <recommendedName>
        <fullName evidence="12">CBS domain-containing protein</fullName>
    </recommendedName>
</protein>
<evidence type="ECO:0000256" key="10">
    <source>
        <dbReference type="PROSITE-ProRule" id="PRU00703"/>
    </source>
</evidence>
<dbReference type="CDD" id="cd00400">
    <property type="entry name" value="Voltage_gated_ClC"/>
    <property type="match status" value="1"/>
</dbReference>
<keyword evidence="4 11" id="KW-1133">Transmembrane helix</keyword>
<dbReference type="SUPFAM" id="SSF81340">
    <property type="entry name" value="Clc chloride channel"/>
    <property type="match status" value="1"/>
</dbReference>
<dbReference type="InterPro" id="IPR000644">
    <property type="entry name" value="CBS_dom"/>
</dbReference>
<feature type="transmembrane region" description="Helical" evidence="11">
    <location>
        <begin position="335"/>
        <end position="355"/>
    </location>
</feature>
<feature type="domain" description="CBS" evidence="12">
    <location>
        <begin position="478"/>
        <end position="537"/>
    </location>
</feature>
<feature type="transmembrane region" description="Helical" evidence="11">
    <location>
        <begin position="273"/>
        <end position="295"/>
    </location>
</feature>
<feature type="transmembrane region" description="Helical" evidence="11">
    <location>
        <begin position="237"/>
        <end position="261"/>
    </location>
</feature>
<dbReference type="Gene3D" id="3.10.580.10">
    <property type="entry name" value="CBS-domain"/>
    <property type="match status" value="2"/>
</dbReference>
<keyword evidence="3 11" id="KW-0812">Transmembrane</keyword>
<dbReference type="Proteomes" id="UP000183375">
    <property type="component" value="Unassembled WGS sequence"/>
</dbReference>
<evidence type="ECO:0000256" key="1">
    <source>
        <dbReference type="ARBA" id="ARBA00004141"/>
    </source>
</evidence>
<evidence type="ECO:0000256" key="7">
    <source>
        <dbReference type="ARBA" id="ARBA00023173"/>
    </source>
</evidence>
<dbReference type="InterPro" id="IPR014743">
    <property type="entry name" value="Cl-channel_core"/>
</dbReference>
<evidence type="ECO:0000256" key="8">
    <source>
        <dbReference type="ARBA" id="ARBA00023214"/>
    </source>
</evidence>
<feature type="transmembrane region" description="Helical" evidence="11">
    <location>
        <begin position="199"/>
        <end position="217"/>
    </location>
</feature>
<dbReference type="SUPFAM" id="SSF54631">
    <property type="entry name" value="CBS-domain pair"/>
    <property type="match status" value="1"/>
</dbReference>
<feature type="transmembrane region" description="Helical" evidence="11">
    <location>
        <begin position="66"/>
        <end position="84"/>
    </location>
</feature>
<keyword evidence="6 11" id="KW-0472">Membrane</keyword>
<dbReference type="Gene3D" id="1.10.3080.10">
    <property type="entry name" value="Clc chloride channel"/>
    <property type="match status" value="1"/>
</dbReference>
<keyword evidence="8" id="KW-0868">Chloride</keyword>
<feature type="transmembrane region" description="Helical" evidence="11">
    <location>
        <begin position="21"/>
        <end position="46"/>
    </location>
</feature>
<feature type="transmembrane region" description="Helical" evidence="11">
    <location>
        <begin position="362"/>
        <end position="381"/>
    </location>
</feature>
<proteinExistence type="predicted"/>
<comment type="caution">
    <text evidence="13">The sequence shown here is derived from an EMBL/GenBank/DDBJ whole genome shotgun (WGS) entry which is preliminary data.</text>
</comment>
<evidence type="ECO:0000256" key="4">
    <source>
        <dbReference type="ARBA" id="ARBA00022989"/>
    </source>
</evidence>
<name>A0A1J5TIJ0_9ARCH</name>
<evidence type="ECO:0000256" key="9">
    <source>
        <dbReference type="ARBA" id="ARBA00023303"/>
    </source>
</evidence>
<evidence type="ECO:0000256" key="5">
    <source>
        <dbReference type="ARBA" id="ARBA00023065"/>
    </source>
</evidence>
<dbReference type="InterPro" id="IPR001807">
    <property type="entry name" value="ClC"/>
</dbReference>
<feature type="domain" description="CBS" evidence="12">
    <location>
        <begin position="541"/>
        <end position="600"/>
    </location>
</feature>
<dbReference type="InterPro" id="IPR050368">
    <property type="entry name" value="ClC-type_chloride_channel"/>
</dbReference>
<sequence length="610" mass="64974">MNDSEAFSRLRGIINSPMLQLNIVAAITGASAAILTWVFISMTGLMQGIFYGDSLVQNNITESDRPWLIIFVPALGGLIAGLIIEYWSREAKGVGVPLVMEAVAFKQARLSAKQGLAKCVAAITSVGTGMSLGRVGPMVVVSSTLASEIGQRTGKTVDETRTIVGCGAAAAITTAFNAPLGGVLFAIELILAELKTKSFIPIVVAAVIATTVGRSLTGDVAAFDSIPQYKLGSAVEYPFYIILGMLTGFTASIFIKSLNFVEIEFEKLKAIPVPLKTCLGGLFVGLIAFSFPQILGNGFDVTSDLISLDSDENGSIIVGENLAGDNNSGSIIDDLFIFIFSIMALKIIATSVSIGSGGSGGIFTPSLFIGAAIGAGMGLFMNDLGIITHPGAFALVGMAAFVASTTRATLTAIVLLFEMTATYEIILPLMLSCVVADATCYVISKESAYTSKLARMGINIDLGAEQDIMRMITVKEAMSNEVMTITPDKPLELALQIIEDTGHMSLPVIDDKEKLYGIITWTDIHNAAIKHERHLTIKDYCVTDLITVNPRDTLSEALDCLGSREISHLPVVDTSDKKKLIGIITKGDIIKAYNRQRLARKKMSRDGKKD</sequence>
<keyword evidence="2" id="KW-0813">Transport</keyword>
<dbReference type="PANTHER" id="PTHR43427">
    <property type="entry name" value="CHLORIDE CHANNEL PROTEIN CLC-E"/>
    <property type="match status" value="1"/>
</dbReference>
<dbReference type="EMBL" id="MIYX01000018">
    <property type="protein sequence ID" value="OIR20809.1"/>
    <property type="molecule type" value="Genomic_DNA"/>
</dbReference>
<dbReference type="CDD" id="cd02205">
    <property type="entry name" value="CBS_pair_SF"/>
    <property type="match status" value="1"/>
</dbReference>
<feature type="transmembrane region" description="Helical" evidence="11">
    <location>
        <begin position="393"/>
        <end position="418"/>
    </location>
</feature>
<evidence type="ECO:0000313" key="14">
    <source>
        <dbReference type="Proteomes" id="UP000183375"/>
    </source>
</evidence>
<comment type="subcellular location">
    <subcellularLocation>
        <location evidence="1">Membrane</location>
        <topology evidence="1">Multi-pass membrane protein</topology>
    </subcellularLocation>
</comment>
<keyword evidence="7" id="KW-0869">Chloride channel</keyword>
<evidence type="ECO:0000256" key="3">
    <source>
        <dbReference type="ARBA" id="ARBA00022692"/>
    </source>
</evidence>
<dbReference type="GO" id="GO:0034707">
    <property type="term" value="C:chloride channel complex"/>
    <property type="evidence" value="ECO:0007669"/>
    <property type="project" value="UniProtKB-KW"/>
</dbReference>
<evidence type="ECO:0000256" key="2">
    <source>
        <dbReference type="ARBA" id="ARBA00022448"/>
    </source>
</evidence>
<dbReference type="AlphaFoldDB" id="A0A1J5TIJ0"/>
<dbReference type="InterPro" id="IPR046342">
    <property type="entry name" value="CBS_dom_sf"/>
</dbReference>